<evidence type="ECO:0000313" key="7">
    <source>
        <dbReference type="Proteomes" id="UP001501295"/>
    </source>
</evidence>
<dbReference type="Gene3D" id="3.30.9.10">
    <property type="entry name" value="D-Amino Acid Oxidase, subunit A, domain 2"/>
    <property type="match status" value="1"/>
</dbReference>
<dbReference type="Proteomes" id="UP001501295">
    <property type="component" value="Unassembled WGS sequence"/>
</dbReference>
<dbReference type="SUPFAM" id="SSF51905">
    <property type="entry name" value="FAD/NAD(P)-binding domain"/>
    <property type="match status" value="1"/>
</dbReference>
<dbReference type="InterPro" id="IPR036188">
    <property type="entry name" value="FAD/NAD-bd_sf"/>
</dbReference>
<organism evidence="6 7">
    <name type="scientific">Frondihabitans cladoniiphilus</name>
    <dbReference type="NCBI Taxonomy" id="715785"/>
    <lineage>
        <taxon>Bacteria</taxon>
        <taxon>Bacillati</taxon>
        <taxon>Actinomycetota</taxon>
        <taxon>Actinomycetes</taxon>
        <taxon>Micrococcales</taxon>
        <taxon>Microbacteriaceae</taxon>
        <taxon>Frondihabitans</taxon>
    </lineage>
</organism>
<dbReference type="Pfam" id="PF01266">
    <property type="entry name" value="DAO"/>
    <property type="match status" value="1"/>
</dbReference>
<reference evidence="7" key="1">
    <citation type="journal article" date="2019" name="Int. J. Syst. Evol. Microbiol.">
        <title>The Global Catalogue of Microorganisms (GCM) 10K type strain sequencing project: providing services to taxonomists for standard genome sequencing and annotation.</title>
        <authorList>
            <consortium name="The Broad Institute Genomics Platform"/>
            <consortium name="The Broad Institute Genome Sequencing Center for Infectious Disease"/>
            <person name="Wu L."/>
            <person name="Ma J."/>
        </authorList>
    </citation>
    <scope>NUCLEOTIDE SEQUENCE [LARGE SCALE GENOMIC DNA]</scope>
    <source>
        <strain evidence="7">JCM 18956</strain>
    </source>
</reference>
<name>A0ABP8W4B0_9MICO</name>
<accession>A0ABP8W4B0</accession>
<dbReference type="Gene3D" id="3.50.50.60">
    <property type="entry name" value="FAD/NAD(P)-binding domain"/>
    <property type="match status" value="1"/>
</dbReference>
<dbReference type="PANTHER" id="PTHR13847:SF286">
    <property type="entry name" value="D-AMINO ACID DEHYDROGENASE"/>
    <property type="match status" value="1"/>
</dbReference>
<comment type="similarity">
    <text evidence="2">Belongs to the DadA oxidoreductase family.</text>
</comment>
<comment type="caution">
    <text evidence="6">The sequence shown here is derived from an EMBL/GenBank/DDBJ whole genome shotgun (WGS) entry which is preliminary data.</text>
</comment>
<evidence type="ECO:0000256" key="1">
    <source>
        <dbReference type="ARBA" id="ARBA00001974"/>
    </source>
</evidence>
<dbReference type="EMBL" id="BAABLM010000005">
    <property type="protein sequence ID" value="GAA4680315.1"/>
    <property type="molecule type" value="Genomic_DNA"/>
</dbReference>
<dbReference type="InterPro" id="IPR006076">
    <property type="entry name" value="FAD-dep_OxRdtase"/>
</dbReference>
<dbReference type="SUPFAM" id="SSF54373">
    <property type="entry name" value="FAD-linked reductases, C-terminal domain"/>
    <property type="match status" value="1"/>
</dbReference>
<sequence>MVRDPLSVVVIGSGVAGASTAFDLARGGARVTVVDADLVGTATNAGAGIIQPWSGTTTGAFYDLYAQGARYYPDLVRALADLGEHETGYGRPGALVVNADPAKLDAVAARLAERIGSAPEMGDVSRLTAVETRMHFPPLAEGLPGIHLTGGARVDGRLLRRALLAAARRLGAEVVEGRARLEERGTGILVTVGDSPLAVDAVVLATGAWTPALLAGLGRPLALEPQRGQITHLRLDGVDTSGWPSVHPIAGNYLVAFDDSRVVAGATRETGSGFDPRVTAGGQRQVLEDALALAPGLADATLLETRVGLRPAAGRELPFVGALPGGDGVWVNAGFGAAGLTMGPVVGRLLARRILGEAVPELEPLAL</sequence>
<evidence type="ECO:0000256" key="4">
    <source>
        <dbReference type="ARBA" id="ARBA00023002"/>
    </source>
</evidence>
<evidence type="ECO:0000313" key="6">
    <source>
        <dbReference type="EMBL" id="GAA4680315.1"/>
    </source>
</evidence>
<keyword evidence="4" id="KW-0560">Oxidoreductase</keyword>
<proteinExistence type="inferred from homology"/>
<evidence type="ECO:0000256" key="2">
    <source>
        <dbReference type="ARBA" id="ARBA00009410"/>
    </source>
</evidence>
<evidence type="ECO:0000256" key="3">
    <source>
        <dbReference type="ARBA" id="ARBA00022630"/>
    </source>
</evidence>
<keyword evidence="7" id="KW-1185">Reference proteome</keyword>
<gene>
    <name evidence="6" type="ORF">GCM10025780_26930</name>
</gene>
<protein>
    <submittedName>
        <fullName evidence="6">FAD-binding oxidoreductase</fullName>
    </submittedName>
</protein>
<feature type="domain" description="FAD dependent oxidoreductase" evidence="5">
    <location>
        <begin position="8"/>
        <end position="353"/>
    </location>
</feature>
<keyword evidence="3" id="KW-0285">Flavoprotein</keyword>
<comment type="cofactor">
    <cofactor evidence="1">
        <name>FAD</name>
        <dbReference type="ChEBI" id="CHEBI:57692"/>
    </cofactor>
</comment>
<dbReference type="PANTHER" id="PTHR13847">
    <property type="entry name" value="SARCOSINE DEHYDROGENASE-RELATED"/>
    <property type="match status" value="1"/>
</dbReference>
<evidence type="ECO:0000259" key="5">
    <source>
        <dbReference type="Pfam" id="PF01266"/>
    </source>
</evidence>
<dbReference type="RefSeq" id="WP_345376419.1">
    <property type="nucleotide sequence ID" value="NZ_BAABLM010000005.1"/>
</dbReference>